<keyword evidence="7" id="KW-1185">Reference proteome</keyword>
<name>A0ABQ9DU48_9PASS</name>
<evidence type="ECO:0000256" key="5">
    <source>
        <dbReference type="RuleBase" id="RU364002"/>
    </source>
</evidence>
<dbReference type="PANTHER" id="PTHR31203:SF1">
    <property type="entry name" value="BETA-KERATIN-RELATED PROTEIN-RELATED"/>
    <property type="match status" value="1"/>
</dbReference>
<dbReference type="PANTHER" id="PTHR31203">
    <property type="entry name" value="BETA-KERATIN-RELATED PROTEIN-RELATED"/>
    <property type="match status" value="1"/>
</dbReference>
<dbReference type="EMBL" id="WHWB01031541">
    <property type="protein sequence ID" value="KAJ7428051.1"/>
    <property type="molecule type" value="Genomic_DNA"/>
</dbReference>
<keyword evidence="3 5" id="KW-0416">Keratin</keyword>
<gene>
    <name evidence="6" type="ORF">WISP_02059</name>
</gene>
<evidence type="ECO:0000256" key="2">
    <source>
        <dbReference type="ARBA" id="ARBA00011806"/>
    </source>
</evidence>
<comment type="similarity">
    <text evidence="1 5">Belongs to the avian keratin family.</text>
</comment>
<dbReference type="Proteomes" id="UP001145742">
    <property type="component" value="Unassembled WGS sequence"/>
</dbReference>
<organism evidence="6 7">
    <name type="scientific">Willisornis vidua</name>
    <name type="common">Xingu scale-backed antbird</name>
    <dbReference type="NCBI Taxonomy" id="1566151"/>
    <lineage>
        <taxon>Eukaryota</taxon>
        <taxon>Metazoa</taxon>
        <taxon>Chordata</taxon>
        <taxon>Craniata</taxon>
        <taxon>Vertebrata</taxon>
        <taxon>Euteleostomi</taxon>
        <taxon>Archelosauria</taxon>
        <taxon>Archosauria</taxon>
        <taxon>Dinosauria</taxon>
        <taxon>Saurischia</taxon>
        <taxon>Theropoda</taxon>
        <taxon>Coelurosauria</taxon>
        <taxon>Aves</taxon>
        <taxon>Neognathae</taxon>
        <taxon>Neoaves</taxon>
        <taxon>Telluraves</taxon>
        <taxon>Australaves</taxon>
        <taxon>Passeriformes</taxon>
        <taxon>Thamnophilidae</taxon>
        <taxon>Willisornis</taxon>
    </lineage>
</organism>
<protein>
    <recommendedName>
        <fullName evidence="5">Keratin</fullName>
    </recommendedName>
</protein>
<dbReference type="Pfam" id="PF02422">
    <property type="entry name" value="Keratin"/>
    <property type="match status" value="1"/>
</dbReference>
<dbReference type="InterPro" id="IPR003461">
    <property type="entry name" value="Keratin"/>
</dbReference>
<keyword evidence="4" id="KW-0007">Acetylation</keyword>
<proteinExistence type="inferred from homology"/>
<comment type="caution">
    <text evidence="6">The sequence shown here is derived from an EMBL/GenBank/DDBJ whole genome shotgun (WGS) entry which is preliminary data.</text>
</comment>
<reference evidence="6" key="1">
    <citation type="submission" date="2019-10" db="EMBL/GenBank/DDBJ databases">
        <authorList>
            <person name="Soares A.E.R."/>
            <person name="Aleixo A."/>
            <person name="Schneider P."/>
            <person name="Miyaki C.Y."/>
            <person name="Schneider M.P."/>
            <person name="Mello C."/>
            <person name="Vasconcelos A.T.R."/>
        </authorList>
    </citation>
    <scope>NUCLEOTIDE SEQUENCE</scope>
    <source>
        <tissue evidence="6">Muscle</tissue>
    </source>
</reference>
<evidence type="ECO:0000256" key="4">
    <source>
        <dbReference type="ARBA" id="ARBA00022990"/>
    </source>
</evidence>
<accession>A0ABQ9DU48</accession>
<evidence type="ECO:0000313" key="6">
    <source>
        <dbReference type="EMBL" id="KAJ7428051.1"/>
    </source>
</evidence>
<comment type="subunit">
    <text evidence="2 5">The avian keratins (F-ker, S-ker, C-ker and B-ker) are a complex mixture of very similar polypeptides.</text>
</comment>
<sequence length="99" mass="10626">MSPFHECRPALGVLCPEPFAITSNERCVLRCPDTVVDIVEPDRPPYCLIYPGPILTTFPQQTIVGSTALLDFNSLLGARAPLGFGDLAGQPKPTLDICG</sequence>
<evidence type="ECO:0000256" key="3">
    <source>
        <dbReference type="ARBA" id="ARBA00022744"/>
    </source>
</evidence>
<evidence type="ECO:0000256" key="1">
    <source>
        <dbReference type="ARBA" id="ARBA00008702"/>
    </source>
</evidence>
<evidence type="ECO:0000313" key="7">
    <source>
        <dbReference type="Proteomes" id="UP001145742"/>
    </source>
</evidence>